<gene>
    <name evidence="1" type="ORF">VNO77_27869</name>
</gene>
<keyword evidence="2" id="KW-1185">Reference proteome</keyword>
<accession>A0AAN9Q6W8</accession>
<sequence>MARLSLQQLMQCYGAFLDCKSEIAKNTIYIEDAIELWKIFTAGDQFDTMKTQIIMKEPLPNNSKVFSQVLRQESCIGGQIRPVYYRDESYSAVFQKLVTSLQQSEKTISVMILICALSYGTPDILCSNVWKAEKDAWKEKQIKLYQIDWGRWSQDSHEKRFSSLNQISISSWRRSLKSGWWRSHPSETPPLQLQTSSNRVYDTTISTKFQHPLHVLRHRFRRFIHLLEPNLRLLAMGCGVHQLRARDPPGPNLEQNLIGSEPVSAVKVTIISQRRTSSFSSERSPSALATGFFVLSRNQNCDPSVHETVAKSVQTIGIS</sequence>
<proteinExistence type="predicted"/>
<comment type="caution">
    <text evidence="1">The sequence shown here is derived from an EMBL/GenBank/DDBJ whole genome shotgun (WGS) entry which is preliminary data.</text>
</comment>
<reference evidence="1 2" key="1">
    <citation type="submission" date="2024-01" db="EMBL/GenBank/DDBJ databases">
        <title>The genomes of 5 underutilized Papilionoideae crops provide insights into root nodulation and disease resistanc.</title>
        <authorList>
            <person name="Jiang F."/>
        </authorList>
    </citation>
    <scope>NUCLEOTIDE SEQUENCE [LARGE SCALE GENOMIC DNA]</scope>
    <source>
        <strain evidence="1">LVBAO_FW01</strain>
        <tissue evidence="1">Leaves</tissue>
    </source>
</reference>
<evidence type="ECO:0000313" key="2">
    <source>
        <dbReference type="Proteomes" id="UP001367508"/>
    </source>
</evidence>
<dbReference type="AlphaFoldDB" id="A0AAN9Q6W8"/>
<evidence type="ECO:0000313" key="1">
    <source>
        <dbReference type="EMBL" id="KAK7324336.1"/>
    </source>
</evidence>
<name>A0AAN9Q6W8_CANGL</name>
<dbReference type="Proteomes" id="UP001367508">
    <property type="component" value="Unassembled WGS sequence"/>
</dbReference>
<dbReference type="EMBL" id="JAYMYQ010000006">
    <property type="protein sequence ID" value="KAK7324336.1"/>
    <property type="molecule type" value="Genomic_DNA"/>
</dbReference>
<organism evidence="1 2">
    <name type="scientific">Canavalia gladiata</name>
    <name type="common">Sword bean</name>
    <name type="synonym">Dolichos gladiatus</name>
    <dbReference type="NCBI Taxonomy" id="3824"/>
    <lineage>
        <taxon>Eukaryota</taxon>
        <taxon>Viridiplantae</taxon>
        <taxon>Streptophyta</taxon>
        <taxon>Embryophyta</taxon>
        <taxon>Tracheophyta</taxon>
        <taxon>Spermatophyta</taxon>
        <taxon>Magnoliopsida</taxon>
        <taxon>eudicotyledons</taxon>
        <taxon>Gunneridae</taxon>
        <taxon>Pentapetalae</taxon>
        <taxon>rosids</taxon>
        <taxon>fabids</taxon>
        <taxon>Fabales</taxon>
        <taxon>Fabaceae</taxon>
        <taxon>Papilionoideae</taxon>
        <taxon>50 kb inversion clade</taxon>
        <taxon>NPAAA clade</taxon>
        <taxon>indigoferoid/millettioid clade</taxon>
        <taxon>Phaseoleae</taxon>
        <taxon>Canavalia</taxon>
    </lineage>
</organism>
<protein>
    <submittedName>
        <fullName evidence="1">Uncharacterized protein</fullName>
    </submittedName>
</protein>